<dbReference type="GO" id="GO:0016491">
    <property type="term" value="F:oxidoreductase activity"/>
    <property type="evidence" value="ECO:0007669"/>
    <property type="project" value="UniProtKB-KW"/>
</dbReference>
<dbReference type="Gene3D" id="3.20.20.100">
    <property type="entry name" value="NADP-dependent oxidoreductase domain"/>
    <property type="match status" value="1"/>
</dbReference>
<keyword evidence="4" id="KW-1185">Reference proteome</keyword>
<dbReference type="GO" id="GO:0005829">
    <property type="term" value="C:cytosol"/>
    <property type="evidence" value="ECO:0007669"/>
    <property type="project" value="TreeGrafter"/>
</dbReference>
<dbReference type="Pfam" id="PF00248">
    <property type="entry name" value="Aldo_ket_red"/>
    <property type="match status" value="1"/>
</dbReference>
<dbReference type="SUPFAM" id="SSF51430">
    <property type="entry name" value="NAD(P)-linked oxidoreductase"/>
    <property type="match status" value="1"/>
</dbReference>
<reference evidence="4" key="1">
    <citation type="submission" date="2018-12" db="EMBL/GenBank/DDBJ databases">
        <title>Genome sequence of Peanibacillus sp.</title>
        <authorList>
            <person name="Subramani G."/>
            <person name="Srinivasan S."/>
            <person name="Kim M.K."/>
        </authorList>
    </citation>
    <scope>NUCLEOTIDE SEQUENCE [LARGE SCALE GENOMIC DNA]</scope>
    <source>
        <strain evidence="4">18JY67-1</strain>
    </source>
</reference>
<dbReference type="CDD" id="cd19082">
    <property type="entry name" value="AKR_AKR10A1_2"/>
    <property type="match status" value="1"/>
</dbReference>
<evidence type="ECO:0000259" key="2">
    <source>
        <dbReference type="Pfam" id="PF00248"/>
    </source>
</evidence>
<sequence>MRGMRYCNIAGTSLTPSVIGLGTADFGTALDKETSFALLDRYLELGGNLIDTAHVYGAWVPGGDGASETMIGHWLQERGARDRVLLSTKGAHPPMSEFSRKRLDAESIRSDLNESLERLHTDVIDLYWVHRDDPSRSVESIMDALHEQVSSGRVRYIGASNWTSERIDAANRYARENDKTSFIGSQPHWNLASVNPVLPGDLVDLDEQERQWYADASDVAVFAYSSQASGFFSGRYGREAKPDGGRADMVIRNYANDESYRRLDRVQSLAAQLGVGGSQIALAYLTSQPFPVVALIGANKLAYLEDSCQAGDLVLTPEQLRYLETGL</sequence>
<dbReference type="InterPro" id="IPR050523">
    <property type="entry name" value="AKR_Detox_Biosynth"/>
</dbReference>
<dbReference type="KEGG" id="palb:EJC50_00165"/>
<feature type="domain" description="NADP-dependent oxidoreductase" evidence="2">
    <location>
        <begin position="19"/>
        <end position="324"/>
    </location>
</feature>
<dbReference type="InterPro" id="IPR023210">
    <property type="entry name" value="NADP_OxRdtase_dom"/>
</dbReference>
<keyword evidence="1" id="KW-0560">Oxidoreductase</keyword>
<evidence type="ECO:0000313" key="4">
    <source>
        <dbReference type="Proteomes" id="UP000272528"/>
    </source>
</evidence>
<organism evidence="3 4">
    <name type="scientific">Paenibacillus albus</name>
    <dbReference type="NCBI Taxonomy" id="2495582"/>
    <lineage>
        <taxon>Bacteria</taxon>
        <taxon>Bacillati</taxon>
        <taxon>Bacillota</taxon>
        <taxon>Bacilli</taxon>
        <taxon>Bacillales</taxon>
        <taxon>Paenibacillaceae</taxon>
        <taxon>Paenibacillus</taxon>
    </lineage>
</organism>
<dbReference type="EMBL" id="CP034437">
    <property type="protein sequence ID" value="AZN38263.1"/>
    <property type="molecule type" value="Genomic_DNA"/>
</dbReference>
<protein>
    <submittedName>
        <fullName evidence="3">Aldo/keto reductase</fullName>
    </submittedName>
</protein>
<proteinExistence type="predicted"/>
<dbReference type="OrthoDB" id="9773828at2"/>
<dbReference type="PANTHER" id="PTHR43364">
    <property type="entry name" value="NADH-SPECIFIC METHYLGLYOXAL REDUCTASE-RELATED"/>
    <property type="match status" value="1"/>
</dbReference>
<dbReference type="InterPro" id="IPR036812">
    <property type="entry name" value="NAD(P)_OxRdtase_dom_sf"/>
</dbReference>
<dbReference type="AlphaFoldDB" id="A0A3Q8X1G9"/>
<name>A0A3Q8X1G9_9BACL</name>
<gene>
    <name evidence="3" type="ORF">EJC50_00165</name>
</gene>
<dbReference type="PANTHER" id="PTHR43364:SF4">
    <property type="entry name" value="NAD(P)-LINKED OXIDOREDUCTASE SUPERFAMILY PROTEIN"/>
    <property type="match status" value="1"/>
</dbReference>
<dbReference type="Proteomes" id="UP000272528">
    <property type="component" value="Chromosome"/>
</dbReference>
<evidence type="ECO:0000256" key="1">
    <source>
        <dbReference type="ARBA" id="ARBA00023002"/>
    </source>
</evidence>
<accession>A0A3Q8X1G9</accession>
<evidence type="ECO:0000313" key="3">
    <source>
        <dbReference type="EMBL" id="AZN38263.1"/>
    </source>
</evidence>